<dbReference type="GO" id="GO:0003677">
    <property type="term" value="F:DNA binding"/>
    <property type="evidence" value="ECO:0007669"/>
    <property type="project" value="UniProtKB-KW"/>
</dbReference>
<keyword evidence="1" id="KW-0238">DNA-binding</keyword>
<sequence>MALLRRLMETPGAVVSREELLTRLPVGGDTHAVETAMTRLRSALGTRA</sequence>
<gene>
    <name evidence="3" type="ORF">BZL30_1626</name>
</gene>
<dbReference type="EMBL" id="MVBM01000002">
    <property type="protein sequence ID" value="OOK78792.1"/>
    <property type="molecule type" value="Genomic_DNA"/>
</dbReference>
<accession>A0A1V3XI15</accession>
<proteinExistence type="predicted"/>
<dbReference type="SUPFAM" id="SSF46894">
    <property type="entry name" value="C-terminal effector domain of the bipartite response regulators"/>
    <property type="match status" value="1"/>
</dbReference>
<comment type="caution">
    <text evidence="3">The sequence shown here is derived from an EMBL/GenBank/DDBJ whole genome shotgun (WGS) entry which is preliminary data.</text>
</comment>
<dbReference type="Pfam" id="PF00486">
    <property type="entry name" value="Trans_reg_C"/>
    <property type="match status" value="1"/>
</dbReference>
<dbReference type="Gene3D" id="1.10.10.10">
    <property type="entry name" value="Winged helix-like DNA-binding domain superfamily/Winged helix DNA-binding domain"/>
    <property type="match status" value="1"/>
</dbReference>
<dbReference type="InterPro" id="IPR001867">
    <property type="entry name" value="OmpR/PhoB-type_DNA-bd"/>
</dbReference>
<dbReference type="InterPro" id="IPR036388">
    <property type="entry name" value="WH-like_DNA-bd_sf"/>
</dbReference>
<protein>
    <submittedName>
        <fullName evidence="3">Transcriptional regulatory, C terminal family protein</fullName>
    </submittedName>
</protein>
<organism evidence="3 4">
    <name type="scientific">Mycobacterium kansasii</name>
    <dbReference type="NCBI Taxonomy" id="1768"/>
    <lineage>
        <taxon>Bacteria</taxon>
        <taxon>Bacillati</taxon>
        <taxon>Actinomycetota</taxon>
        <taxon>Actinomycetes</taxon>
        <taxon>Mycobacteriales</taxon>
        <taxon>Mycobacteriaceae</taxon>
        <taxon>Mycobacterium</taxon>
    </lineage>
</organism>
<reference evidence="3 4" key="1">
    <citation type="submission" date="2017-02" db="EMBL/GenBank/DDBJ databases">
        <title>Complete genome sequences of Mycobacterium kansasii strains isolated from rhesus macaques.</title>
        <authorList>
            <person name="Panda A."/>
            <person name="Nagaraj S."/>
            <person name="Zhao X."/>
            <person name="Tettelin H."/>
            <person name="Detolla L.J."/>
        </authorList>
    </citation>
    <scope>NUCLEOTIDE SEQUENCE [LARGE SCALE GENOMIC DNA]</scope>
    <source>
        <strain evidence="3 4">11-3813</strain>
    </source>
</reference>
<evidence type="ECO:0000259" key="2">
    <source>
        <dbReference type="Pfam" id="PF00486"/>
    </source>
</evidence>
<dbReference type="GO" id="GO:0000160">
    <property type="term" value="P:phosphorelay signal transduction system"/>
    <property type="evidence" value="ECO:0007669"/>
    <property type="project" value="InterPro"/>
</dbReference>
<name>A0A1V3XI15_MYCKA</name>
<feature type="domain" description="OmpR/PhoB-type" evidence="2">
    <location>
        <begin position="1"/>
        <end position="46"/>
    </location>
</feature>
<evidence type="ECO:0000313" key="4">
    <source>
        <dbReference type="Proteomes" id="UP000189229"/>
    </source>
</evidence>
<evidence type="ECO:0000256" key="1">
    <source>
        <dbReference type="ARBA" id="ARBA00023125"/>
    </source>
</evidence>
<dbReference type="InterPro" id="IPR016032">
    <property type="entry name" value="Sig_transdc_resp-reg_C-effctor"/>
</dbReference>
<dbReference type="Proteomes" id="UP000189229">
    <property type="component" value="Unassembled WGS sequence"/>
</dbReference>
<dbReference type="AlphaFoldDB" id="A0A1V3XI15"/>
<evidence type="ECO:0000313" key="3">
    <source>
        <dbReference type="EMBL" id="OOK78792.1"/>
    </source>
</evidence>
<dbReference type="GO" id="GO:0006355">
    <property type="term" value="P:regulation of DNA-templated transcription"/>
    <property type="evidence" value="ECO:0007669"/>
    <property type="project" value="InterPro"/>
</dbReference>